<dbReference type="GO" id="GO:0032259">
    <property type="term" value="P:methylation"/>
    <property type="evidence" value="ECO:0007669"/>
    <property type="project" value="UniProtKB-KW"/>
</dbReference>
<gene>
    <name evidence="1" type="ORF">AMQ22_00011</name>
</gene>
<accession>A0A150J984</accession>
<proteinExistence type="predicted"/>
<reference evidence="1 2" key="1">
    <citation type="journal article" date="2016" name="ISME J.">
        <title>Chasing the elusive Euryarchaeota class WSA2: genomes reveal a uniquely fastidious methyl-reducing methanogen.</title>
        <authorList>
            <person name="Nobu M.K."/>
            <person name="Narihiro T."/>
            <person name="Kuroda K."/>
            <person name="Mei R."/>
            <person name="Liu W.T."/>
        </authorList>
    </citation>
    <scope>NUCLEOTIDE SEQUENCE [LARGE SCALE GENOMIC DNA]</scope>
    <source>
        <strain evidence="1">U1lsi0528_Bin055</strain>
    </source>
</reference>
<dbReference type="Proteomes" id="UP000075398">
    <property type="component" value="Unassembled WGS sequence"/>
</dbReference>
<name>A0A150J984_9EURY</name>
<dbReference type="GO" id="GO:0003677">
    <property type="term" value="F:DNA binding"/>
    <property type="evidence" value="ECO:0007669"/>
    <property type="project" value="InterPro"/>
</dbReference>
<protein>
    <submittedName>
        <fullName evidence="1">DNA N-6-adenine-methyltransferase (Dam)</fullName>
    </submittedName>
</protein>
<evidence type="ECO:0000313" key="1">
    <source>
        <dbReference type="EMBL" id="KYC53812.1"/>
    </source>
</evidence>
<dbReference type="AlphaFoldDB" id="A0A150J984"/>
<keyword evidence="1" id="KW-0489">Methyltransferase</keyword>
<keyword evidence="1" id="KW-0808">Transferase</keyword>
<dbReference type="EMBL" id="LNGC01000001">
    <property type="protein sequence ID" value="KYC53812.1"/>
    <property type="molecule type" value="Genomic_DNA"/>
</dbReference>
<dbReference type="GO" id="GO:0009307">
    <property type="term" value="P:DNA restriction-modification system"/>
    <property type="evidence" value="ECO:0007669"/>
    <property type="project" value="InterPro"/>
</dbReference>
<dbReference type="InterPro" id="IPR008593">
    <property type="entry name" value="Dam_MeTrfase"/>
</dbReference>
<comment type="caution">
    <text evidence="1">The sequence shown here is derived from an EMBL/GenBank/DDBJ whole genome shotgun (WGS) entry which is preliminary data.</text>
</comment>
<dbReference type="Pfam" id="PF05869">
    <property type="entry name" value="Dam"/>
    <property type="match status" value="1"/>
</dbReference>
<sequence length="153" mass="17788">MSRLVTMNKKRFNYKTDEWITPQKFFDKLNGEFHFTLDVAATSTNNKCERYFTKEEDGLKQDWSNETVWCNPPYGGRGTIEAWVKKAYNESKKGVTSVLLLPVRTDVSYWHDYCMKGEIRFIRGRLKFENSYTNNSAPFASAIVIFKGGVKNV</sequence>
<dbReference type="GO" id="GO:0009007">
    <property type="term" value="F:site-specific DNA-methyltransferase (adenine-specific) activity"/>
    <property type="evidence" value="ECO:0007669"/>
    <property type="project" value="InterPro"/>
</dbReference>
<evidence type="ECO:0000313" key="2">
    <source>
        <dbReference type="Proteomes" id="UP000075398"/>
    </source>
</evidence>
<organism evidence="1 2">
    <name type="scientific">Candidatus Methanofastidiosum methylothiophilum</name>
    <dbReference type="NCBI Taxonomy" id="1705564"/>
    <lineage>
        <taxon>Archaea</taxon>
        <taxon>Methanobacteriati</taxon>
        <taxon>Methanobacteriota</taxon>
        <taxon>Stenosarchaea group</taxon>
        <taxon>Candidatus Methanofastidiosia</taxon>
        <taxon>Candidatus Methanofastidiosales</taxon>
        <taxon>Candidatus Methanofastidiosaceae</taxon>
        <taxon>Candidatus Methanofastidiosum</taxon>
    </lineage>
</organism>